<dbReference type="OrthoDB" id="8117292at2"/>
<sequence length="210" mass="22746">MIDVTEQINSVRRTLGDRVLEAGQARVLTISQAYDTDLDDLWDVVTDPERIARWFLPVSGDLREGGKYQLEGNAGGTITRCDKPRSYAATWEFGGQVSWIEVRLTPEGDTRTRFELEHTALVDEHWGQFGPGAVGIGWDSGLLGLAMHVSAPNAPRDTDAIMAWLASEDGKRFMKLSGDAWAAADVASGADPETAAKQAAATYAAYTGAE</sequence>
<evidence type="ECO:0000313" key="3">
    <source>
        <dbReference type="EMBL" id="SNR64554.1"/>
    </source>
</evidence>
<dbReference type="Gene3D" id="3.30.530.20">
    <property type="match status" value="1"/>
</dbReference>
<dbReference type="AlphaFoldDB" id="A0A238Y1R2"/>
<dbReference type="EMBL" id="FZNR01000004">
    <property type="protein sequence ID" value="SNR64554.1"/>
    <property type="molecule type" value="Genomic_DNA"/>
</dbReference>
<dbReference type="InterPro" id="IPR023393">
    <property type="entry name" value="START-like_dom_sf"/>
</dbReference>
<reference evidence="3 4" key="1">
    <citation type="submission" date="2017-06" db="EMBL/GenBank/DDBJ databases">
        <authorList>
            <person name="Kim H.J."/>
            <person name="Triplett B.A."/>
        </authorList>
    </citation>
    <scope>NUCLEOTIDE SEQUENCE [LARGE SCALE GENOMIC DNA]</scope>
    <source>
        <strain evidence="3 4">DSM 43151</strain>
    </source>
</reference>
<protein>
    <submittedName>
        <fullName evidence="3">Uncharacterized conserved protein YndB, AHSA1/START domain</fullName>
    </submittedName>
</protein>
<dbReference type="Pfam" id="PF08327">
    <property type="entry name" value="AHSA1"/>
    <property type="match status" value="1"/>
</dbReference>
<dbReference type="RefSeq" id="WP_089293349.1">
    <property type="nucleotide sequence ID" value="NZ_BOMU01000038.1"/>
</dbReference>
<proteinExistence type="inferred from homology"/>
<feature type="domain" description="Activator of Hsp90 ATPase homologue 1/2-like C-terminal" evidence="2">
    <location>
        <begin position="36"/>
        <end position="126"/>
    </location>
</feature>
<dbReference type="CDD" id="cd08899">
    <property type="entry name" value="SRPBCC_CalC_Aha1-like_6"/>
    <property type="match status" value="1"/>
</dbReference>
<accession>A0A238Y1R2</accession>
<evidence type="ECO:0000256" key="1">
    <source>
        <dbReference type="ARBA" id="ARBA00006817"/>
    </source>
</evidence>
<evidence type="ECO:0000259" key="2">
    <source>
        <dbReference type="Pfam" id="PF08327"/>
    </source>
</evidence>
<dbReference type="InterPro" id="IPR013538">
    <property type="entry name" value="ASHA1/2-like_C"/>
</dbReference>
<evidence type="ECO:0000313" key="4">
    <source>
        <dbReference type="Proteomes" id="UP000198415"/>
    </source>
</evidence>
<organism evidence="3 4">
    <name type="scientific">Actinoplanes regularis</name>
    <dbReference type="NCBI Taxonomy" id="52697"/>
    <lineage>
        <taxon>Bacteria</taxon>
        <taxon>Bacillati</taxon>
        <taxon>Actinomycetota</taxon>
        <taxon>Actinomycetes</taxon>
        <taxon>Micromonosporales</taxon>
        <taxon>Micromonosporaceae</taxon>
        <taxon>Actinoplanes</taxon>
    </lineage>
</organism>
<keyword evidence="4" id="KW-1185">Reference proteome</keyword>
<comment type="similarity">
    <text evidence="1">Belongs to the AHA1 family.</text>
</comment>
<name>A0A238Y1R2_9ACTN</name>
<dbReference type="SUPFAM" id="SSF55961">
    <property type="entry name" value="Bet v1-like"/>
    <property type="match status" value="1"/>
</dbReference>
<dbReference type="Proteomes" id="UP000198415">
    <property type="component" value="Unassembled WGS sequence"/>
</dbReference>
<gene>
    <name evidence="3" type="ORF">SAMN06264365_104152</name>
</gene>